<sequence>MSSPDWSRVRGASVGDTKDDVFGSPHSQHTETYDGNISLGEHSPAQLLPSISSSAMNPAAPEFLPYHAEYINAQSVRASNFGVNALEVPNDATFAAIHNYPIHFPAQTQNRPRDPRCRPYQSYRDHPNFDMGTQQRYQHTPQADSSIYGLSMDNDALGGYTGRSHNPRSFQQTMPQQGLGARHNGIVLISYLRQHFDKAEDELRHAQNRMPPQGSGD</sequence>
<dbReference type="EMBL" id="JAWDJW010007021">
    <property type="protein sequence ID" value="KAK3063034.1"/>
    <property type="molecule type" value="Genomic_DNA"/>
</dbReference>
<evidence type="ECO:0000313" key="1">
    <source>
        <dbReference type="EMBL" id="KAK3063034.1"/>
    </source>
</evidence>
<protein>
    <submittedName>
        <fullName evidence="1">Uncharacterized protein</fullName>
    </submittedName>
</protein>
<proteinExistence type="predicted"/>
<feature type="non-terminal residue" evidence="1">
    <location>
        <position position="217"/>
    </location>
</feature>
<keyword evidence="2" id="KW-1185">Reference proteome</keyword>
<gene>
    <name evidence="1" type="ORF">LTS18_002870</name>
</gene>
<name>A0ACC3D7R8_9PEZI</name>
<accession>A0ACC3D7R8</accession>
<evidence type="ECO:0000313" key="2">
    <source>
        <dbReference type="Proteomes" id="UP001186974"/>
    </source>
</evidence>
<organism evidence="1 2">
    <name type="scientific">Coniosporium uncinatum</name>
    <dbReference type="NCBI Taxonomy" id="93489"/>
    <lineage>
        <taxon>Eukaryota</taxon>
        <taxon>Fungi</taxon>
        <taxon>Dikarya</taxon>
        <taxon>Ascomycota</taxon>
        <taxon>Pezizomycotina</taxon>
        <taxon>Dothideomycetes</taxon>
        <taxon>Dothideomycetes incertae sedis</taxon>
        <taxon>Coniosporium</taxon>
    </lineage>
</organism>
<comment type="caution">
    <text evidence="1">The sequence shown here is derived from an EMBL/GenBank/DDBJ whole genome shotgun (WGS) entry which is preliminary data.</text>
</comment>
<reference evidence="1" key="1">
    <citation type="submission" date="2024-09" db="EMBL/GenBank/DDBJ databases">
        <title>Black Yeasts Isolated from many extreme environments.</title>
        <authorList>
            <person name="Coleine C."/>
            <person name="Stajich J.E."/>
            <person name="Selbmann L."/>
        </authorList>
    </citation>
    <scope>NUCLEOTIDE SEQUENCE</scope>
    <source>
        <strain evidence="1">CCFEE 5737</strain>
    </source>
</reference>
<dbReference type="Proteomes" id="UP001186974">
    <property type="component" value="Unassembled WGS sequence"/>
</dbReference>